<proteinExistence type="predicted"/>
<keyword evidence="1" id="KW-1133">Transmembrane helix</keyword>
<keyword evidence="1" id="KW-0472">Membrane</keyword>
<dbReference type="STRING" id="1797785.A3B45_00995"/>
<reference evidence="2 3" key="1">
    <citation type="journal article" date="2016" name="Nat. Commun.">
        <title>Thousands of microbial genomes shed light on interconnected biogeochemical processes in an aquifer system.</title>
        <authorList>
            <person name="Anantharaman K."/>
            <person name="Brown C.T."/>
            <person name="Hug L.A."/>
            <person name="Sharon I."/>
            <person name="Castelle C.J."/>
            <person name="Probst A.J."/>
            <person name="Thomas B.C."/>
            <person name="Singh A."/>
            <person name="Wilkins M.J."/>
            <person name="Karaoz U."/>
            <person name="Brodie E.L."/>
            <person name="Williams K.H."/>
            <person name="Hubbard S.S."/>
            <person name="Banfield J.F."/>
        </authorList>
    </citation>
    <scope>NUCLEOTIDE SEQUENCE [LARGE SCALE GENOMIC DNA]</scope>
</reference>
<comment type="caution">
    <text evidence="2">The sequence shown here is derived from an EMBL/GenBank/DDBJ whole genome shotgun (WGS) entry which is preliminary data.</text>
</comment>
<accession>A0A1F5KTA6</accession>
<evidence type="ECO:0000256" key="1">
    <source>
        <dbReference type="SAM" id="Phobius"/>
    </source>
</evidence>
<evidence type="ECO:0000313" key="2">
    <source>
        <dbReference type="EMBL" id="OGE44152.1"/>
    </source>
</evidence>
<organism evidence="2 3">
    <name type="scientific">Candidatus Daviesbacteria bacterium RIFCSPLOWO2_01_FULL_39_12</name>
    <dbReference type="NCBI Taxonomy" id="1797785"/>
    <lineage>
        <taxon>Bacteria</taxon>
        <taxon>Candidatus Daviesiibacteriota</taxon>
    </lineage>
</organism>
<evidence type="ECO:0000313" key="3">
    <source>
        <dbReference type="Proteomes" id="UP000178565"/>
    </source>
</evidence>
<dbReference type="EMBL" id="MFDM01000007">
    <property type="protein sequence ID" value="OGE44152.1"/>
    <property type="molecule type" value="Genomic_DNA"/>
</dbReference>
<protein>
    <submittedName>
        <fullName evidence="2">Uncharacterized protein</fullName>
    </submittedName>
</protein>
<dbReference type="AlphaFoldDB" id="A0A1F5KTA6"/>
<dbReference type="Proteomes" id="UP000178565">
    <property type="component" value="Unassembled WGS sequence"/>
</dbReference>
<feature type="transmembrane region" description="Helical" evidence="1">
    <location>
        <begin position="196"/>
        <end position="217"/>
    </location>
</feature>
<keyword evidence="1" id="KW-0812">Transmembrane</keyword>
<sequence>MDFSKNHIAIFFIDKNKGIFFTSSEPKGIEIDFPKDILSHLEIIDKSKLEDFIHKFLEKNNIKPSRLFIVLGADTTFEKDITGISSFELNSETQKFLDIIPFEETLSKTFKVQKEGKIYVANKSLCKELSEVFEKERFSIAAITPFSLLLEINPKLKQNLPFLLKKLGTIKQYSLLSSNNQSNQPFNAGSSLNTRVIILILISIFLVLIIVLTVLLFTKFLVS</sequence>
<gene>
    <name evidence="2" type="ORF">A3B45_00995</name>
</gene>
<name>A0A1F5KTA6_9BACT</name>